<dbReference type="InterPro" id="IPR057617">
    <property type="entry name" value="PML_C"/>
</dbReference>
<evidence type="ECO:0000256" key="1">
    <source>
        <dbReference type="ARBA" id="ARBA00022723"/>
    </source>
</evidence>
<feature type="domain" description="B box-type" evidence="8">
    <location>
        <begin position="254"/>
        <end position="297"/>
    </location>
</feature>
<dbReference type="EMBL" id="BFAA01007558">
    <property type="protein sequence ID" value="GCB60760.1"/>
    <property type="molecule type" value="Genomic_DNA"/>
</dbReference>
<dbReference type="GO" id="GO:0008630">
    <property type="term" value="P:intrinsic apoptotic signaling pathway in response to DNA damage"/>
    <property type="evidence" value="ECO:0007669"/>
    <property type="project" value="TreeGrafter"/>
</dbReference>
<feature type="region of interest" description="Disordered" evidence="6">
    <location>
        <begin position="535"/>
        <end position="593"/>
    </location>
</feature>
<dbReference type="STRING" id="75743.A0A401NIQ9"/>
<dbReference type="Gene3D" id="3.30.160.60">
    <property type="entry name" value="Classic Zinc Finger"/>
    <property type="match status" value="1"/>
</dbReference>
<dbReference type="InterPro" id="IPR036397">
    <property type="entry name" value="RNaseH_sf"/>
</dbReference>
<dbReference type="Gene3D" id="3.30.420.10">
    <property type="entry name" value="Ribonuclease H-like superfamily/Ribonuclease H"/>
    <property type="match status" value="1"/>
</dbReference>
<evidence type="ECO:0008006" key="11">
    <source>
        <dbReference type="Google" id="ProtNLM"/>
    </source>
</evidence>
<feature type="domain" description="RING-type" evidence="7">
    <location>
        <begin position="114"/>
        <end position="154"/>
    </location>
</feature>
<keyword evidence="2 4" id="KW-0863">Zinc-finger</keyword>
<dbReference type="InterPro" id="IPR013083">
    <property type="entry name" value="Znf_RING/FYVE/PHD"/>
</dbReference>
<dbReference type="InterPro" id="IPR012337">
    <property type="entry name" value="RNaseH-like_sf"/>
</dbReference>
<evidence type="ECO:0000256" key="2">
    <source>
        <dbReference type="ARBA" id="ARBA00022771"/>
    </source>
</evidence>
<evidence type="ECO:0000259" key="7">
    <source>
        <dbReference type="PROSITE" id="PS50089"/>
    </source>
</evidence>
<dbReference type="SUPFAM" id="SSF53098">
    <property type="entry name" value="Ribonuclease H-like"/>
    <property type="match status" value="1"/>
</dbReference>
<reference evidence="9 10" key="1">
    <citation type="journal article" date="2018" name="Nat. Ecol. Evol.">
        <title>Shark genomes provide insights into elasmobranch evolution and the origin of vertebrates.</title>
        <authorList>
            <person name="Hara Y"/>
            <person name="Yamaguchi K"/>
            <person name="Onimaru K"/>
            <person name="Kadota M"/>
            <person name="Koyanagi M"/>
            <person name="Keeley SD"/>
            <person name="Tatsumi K"/>
            <person name="Tanaka K"/>
            <person name="Motone F"/>
            <person name="Kageyama Y"/>
            <person name="Nozu R"/>
            <person name="Adachi N"/>
            <person name="Nishimura O"/>
            <person name="Nakagawa R"/>
            <person name="Tanegashima C"/>
            <person name="Kiyatake I"/>
            <person name="Matsumoto R"/>
            <person name="Murakumo K"/>
            <person name="Nishida K"/>
            <person name="Terakita A"/>
            <person name="Kuratani S"/>
            <person name="Sato K"/>
            <person name="Hyodo S Kuraku.S."/>
        </authorList>
    </citation>
    <scope>NUCLEOTIDE SEQUENCE [LARGE SCALE GENOMIC DNA]</scope>
</reference>
<protein>
    <recommendedName>
        <fullName evidence="11">RING-type domain-containing protein</fullName>
    </recommendedName>
</protein>
<evidence type="ECO:0000313" key="10">
    <source>
        <dbReference type="Proteomes" id="UP000288216"/>
    </source>
</evidence>
<keyword evidence="10" id="KW-1185">Reference proteome</keyword>
<dbReference type="SUPFAM" id="SSF57850">
    <property type="entry name" value="RING/U-box"/>
    <property type="match status" value="1"/>
</dbReference>
<evidence type="ECO:0000256" key="5">
    <source>
        <dbReference type="SAM" id="Coils"/>
    </source>
</evidence>
<dbReference type="InterPro" id="IPR017907">
    <property type="entry name" value="Znf_RING_CS"/>
</dbReference>
<keyword evidence="5" id="KW-0175">Coiled coil</keyword>
<dbReference type="PANTHER" id="PTHR25462:SF302">
    <property type="entry name" value="PROTEIN PML"/>
    <property type="match status" value="1"/>
</dbReference>
<feature type="coiled-coil region" evidence="5">
    <location>
        <begin position="298"/>
        <end position="349"/>
    </location>
</feature>
<dbReference type="Pfam" id="PF13445">
    <property type="entry name" value="zf-RING_UBOX"/>
    <property type="match status" value="1"/>
</dbReference>
<sequence>MSLDQPVQNVGWTGRWEYLLSLSISQRLYRLEETFCDRARETEPDGQIPALIVSIQSQVLVKLGPGPHPPVWRAATRLTLRISHAPAVISLKQHVSTMAETASEESPLSEKLECGVCNKQLVRPKLLPCLHSICQECLQKEWASQSASTCPVCSAPTNGDITNLQDNKFVANLLSKLQLKGRIGMELDIRCSLCQACGDDRSATSLCFECDHFLCLRCCHSHQLLMERYGHFMKTLDDLRMLNSEDFVTLARNGKQTICPDHKEQHIRFFCKTCSMSICCNCLLLYHNSPEHCYHDIKQEVVLKNEELKQMVDASQENHNKFTETYAQLKSLEESLNIEKNNTESMIRQKAFSTIQEINKQGDALLKVLETTCHSEGINLTTSLKQTEEIIIRMGAGKELVGKMLKFGTNEEMIEMYNTIKSALTALVAEMPVDVSKEGILINFIECTLETRNLLGDLVTKKEQSKEAGDCEDEEILLDMERSSGEASANLEIFPARNEMDLPLLPGATADGSNEGYYPAPSDRAPFTCVLEEPEWAGEEEERSEQPLSPHPSFSAWTRDMYPSGPSIQCESVQKHKKVPKKLGDRRPWPVEDTNTNVKRKYQHSEHNYSTTLTAESHADVTLLNITEIKQEEFWRLPTDKINRISPENITQKGTPRKFILSPLTEVQEESSSLAMSTEDIVPLPDRVGKNMSNWSRGDHYQDKTLAIQLSQELGGNPLVFFQLQTTGMEERNDIVQLSAVSGEKIFDKYIMPSNPMTEAAAAITGIQVMDGILYLRGEAQPTCSLQEAMTAFLQFLQSLDRPLLAGHNIWIRDCQILYKAWGDLFVKDQFVRCVSGFLDTLWLSRDIVPRSMVRNFKLKHLITGCVGELFLDGTLNYVRALQELYWVLSPTPGHIQKSWFSFSQLECRVTLQPLFDQHIISRLVADNLAFKEVSLTILQLAHHNNSQSGLRDLLSTYGNLGLTNPQMAIESIRSYLEILSSKKMLRRWHRHMSHTLKVENELNNG</sequence>
<dbReference type="InterPro" id="IPR021978">
    <property type="entry name" value="PML-like_CC"/>
</dbReference>
<dbReference type="GO" id="GO:0044790">
    <property type="term" value="P:suppression of viral release by host"/>
    <property type="evidence" value="ECO:0007669"/>
    <property type="project" value="TreeGrafter"/>
</dbReference>
<dbReference type="PROSITE" id="PS00518">
    <property type="entry name" value="ZF_RING_1"/>
    <property type="match status" value="1"/>
</dbReference>
<dbReference type="AlphaFoldDB" id="A0A401NIQ9"/>
<accession>A0A401NIQ9</accession>
<dbReference type="GO" id="GO:0005654">
    <property type="term" value="C:nucleoplasm"/>
    <property type="evidence" value="ECO:0007669"/>
    <property type="project" value="TreeGrafter"/>
</dbReference>
<dbReference type="GO" id="GO:0003676">
    <property type="term" value="F:nucleic acid binding"/>
    <property type="evidence" value="ECO:0007669"/>
    <property type="project" value="InterPro"/>
</dbReference>
<evidence type="ECO:0000256" key="4">
    <source>
        <dbReference type="PROSITE-ProRule" id="PRU00024"/>
    </source>
</evidence>
<keyword evidence="3" id="KW-0862">Zinc</keyword>
<dbReference type="Pfam" id="PF25244">
    <property type="entry name" value="PML_C"/>
    <property type="match status" value="1"/>
</dbReference>
<dbReference type="OrthoDB" id="10250935at2759"/>
<dbReference type="SMART" id="SM00336">
    <property type="entry name" value="BBOX"/>
    <property type="match status" value="2"/>
</dbReference>
<evidence type="ECO:0000256" key="6">
    <source>
        <dbReference type="SAM" id="MobiDB-lite"/>
    </source>
</evidence>
<dbReference type="OMA" id="GHNIWIR"/>
<dbReference type="GO" id="GO:0045087">
    <property type="term" value="P:innate immune response"/>
    <property type="evidence" value="ECO:0007669"/>
    <property type="project" value="TreeGrafter"/>
</dbReference>
<dbReference type="InterPro" id="IPR000315">
    <property type="entry name" value="Znf_B-box"/>
</dbReference>
<comment type="caution">
    <text evidence="9">The sequence shown here is derived from an EMBL/GenBank/DDBJ whole genome shotgun (WGS) entry which is preliminary data.</text>
</comment>
<organism evidence="9 10">
    <name type="scientific">Scyliorhinus torazame</name>
    <name type="common">Cloudy catshark</name>
    <name type="synonym">Catulus torazame</name>
    <dbReference type="NCBI Taxonomy" id="75743"/>
    <lineage>
        <taxon>Eukaryota</taxon>
        <taxon>Metazoa</taxon>
        <taxon>Chordata</taxon>
        <taxon>Craniata</taxon>
        <taxon>Vertebrata</taxon>
        <taxon>Chondrichthyes</taxon>
        <taxon>Elasmobranchii</taxon>
        <taxon>Galeomorphii</taxon>
        <taxon>Galeoidea</taxon>
        <taxon>Carcharhiniformes</taxon>
        <taxon>Scyliorhinidae</taxon>
        <taxon>Scyliorhinus</taxon>
    </lineage>
</organism>
<dbReference type="Pfam" id="PF12126">
    <property type="entry name" value="PML_CC"/>
    <property type="match status" value="1"/>
</dbReference>
<dbReference type="Proteomes" id="UP000288216">
    <property type="component" value="Unassembled WGS sequence"/>
</dbReference>
<evidence type="ECO:0000259" key="8">
    <source>
        <dbReference type="PROSITE" id="PS50119"/>
    </source>
</evidence>
<proteinExistence type="predicted"/>
<name>A0A401NIQ9_SCYTO</name>
<dbReference type="PANTHER" id="PTHR25462">
    <property type="entry name" value="BONUS, ISOFORM C-RELATED"/>
    <property type="match status" value="1"/>
</dbReference>
<evidence type="ECO:0000256" key="3">
    <source>
        <dbReference type="ARBA" id="ARBA00022833"/>
    </source>
</evidence>
<gene>
    <name evidence="9" type="ORF">scyTo_0014223</name>
</gene>
<dbReference type="CDD" id="cd16579">
    <property type="entry name" value="RING-HC_PML_C-V"/>
    <property type="match status" value="1"/>
</dbReference>
<dbReference type="Gene3D" id="3.30.40.10">
    <property type="entry name" value="Zinc/RING finger domain, C3HC4 (zinc finger)"/>
    <property type="match status" value="1"/>
</dbReference>
<dbReference type="PROSITE" id="PS50119">
    <property type="entry name" value="ZF_BBOX"/>
    <property type="match status" value="1"/>
</dbReference>
<dbReference type="SUPFAM" id="SSF57845">
    <property type="entry name" value="B-box zinc-binding domain"/>
    <property type="match status" value="1"/>
</dbReference>
<dbReference type="InterPro" id="IPR047153">
    <property type="entry name" value="TRIM45/56/19-like"/>
</dbReference>
<dbReference type="InterPro" id="IPR001841">
    <property type="entry name" value="Znf_RING"/>
</dbReference>
<dbReference type="PROSITE" id="PS50089">
    <property type="entry name" value="ZF_RING_2"/>
    <property type="match status" value="1"/>
</dbReference>
<keyword evidence="1" id="KW-0479">Metal-binding</keyword>
<dbReference type="InterPro" id="IPR027370">
    <property type="entry name" value="Znf-RING_euk"/>
</dbReference>
<dbReference type="GO" id="GO:0008270">
    <property type="term" value="F:zinc ion binding"/>
    <property type="evidence" value="ECO:0007669"/>
    <property type="project" value="UniProtKB-KW"/>
</dbReference>
<dbReference type="SMART" id="SM00184">
    <property type="entry name" value="RING"/>
    <property type="match status" value="2"/>
</dbReference>
<evidence type="ECO:0000313" key="9">
    <source>
        <dbReference type="EMBL" id="GCB60760.1"/>
    </source>
</evidence>